<gene>
    <name evidence="10" type="ordered locus">Dalk_0644</name>
</gene>
<feature type="domain" description="Flagellar hook-associated protein 2 C-terminal" evidence="9">
    <location>
        <begin position="462"/>
        <end position="622"/>
    </location>
</feature>
<comment type="subunit">
    <text evidence="3">Homopentamer.</text>
</comment>
<evidence type="ECO:0000313" key="10">
    <source>
        <dbReference type="EMBL" id="ACL02349.1"/>
    </source>
</evidence>
<organism evidence="10 11">
    <name type="scientific">Desulfatibacillum aliphaticivorans</name>
    <dbReference type="NCBI Taxonomy" id="218208"/>
    <lineage>
        <taxon>Bacteria</taxon>
        <taxon>Pseudomonadati</taxon>
        <taxon>Thermodesulfobacteriota</taxon>
        <taxon>Desulfobacteria</taxon>
        <taxon>Desulfobacterales</taxon>
        <taxon>Desulfatibacillaceae</taxon>
        <taxon>Desulfatibacillum</taxon>
    </lineage>
</organism>
<dbReference type="HOGENOM" id="CLU_297848_0_0_7"/>
<keyword evidence="10" id="KW-0969">Cilium</keyword>
<evidence type="ECO:0000313" key="11">
    <source>
        <dbReference type="Proteomes" id="UP000000739"/>
    </source>
</evidence>
<keyword evidence="10" id="KW-0282">Flagellum</keyword>
<dbReference type="PANTHER" id="PTHR30288">
    <property type="entry name" value="FLAGELLAR CAP/ASSEMBLY PROTEIN FLID"/>
    <property type="match status" value="1"/>
</dbReference>
<sequence>MSSTTSVSGLASGFDWRSMVDQLMEVEHGTVDLMTKKQSQVSNELSEWRSLNTRLLALKTAAENLTKADDFYDYSSTMSTDSSTVDAEDLVSVSTSSTALSGTYNIKVEKLATAQKLSSTSFTDSSTALGSGYEGEILLNGKVVSITASDTLKDVRDKINNANSGSDPSGITASIVSYGTNDTRLVITSEATGEDGMGIANGSASDLIEKFGFVDSVSSVKTSITGGAQSDQFDSSTQAIKSIFGLSANQSGSVTIGGTAVAIDLSSDSLESIKNKINSAGIAGVSASIVSQTDDDGNNLYRLQIDGTQTFTDDQNILETIGVLQKGVSSVTGTTSANAMTSEGSVITASTLLSDIDGYNTFTAGDSIDITGTDHSGGAVNTSFTITASSTVQDFLDAVESAFGDVNAYITSDGKIEVADQISGASSLSVSLASNLADGNSTLDFGAFSALDTVRERQLVAGSDAEVSIDGVTVSSSDNIIDDVLAGVTIDLKKADTDTTISLTIGHDYDSIISKIENMVGAYNDVAAFITDQQTYDEENDTTGGPLFGDGTLSSIKRNLTSVLIESVWGVNSEYSTLGLVGISVDTEGQLSIDEGELRGYLETNFNEIRDLFVARGTTDTGSLTYVTSDRNANSGDYAVFITQAATQSTATSENSYAGALGADETITVTDGDKVSTVDLTSTMTLSDAVNALNTDFDTEYTQTLASGNAVLSGGLPASSSLTWDSIDGASMVDGDTINFSGTSRGGSTVQGSYTISDVTTDTLQDFLAEIESVFGDEVNAGVDSEGRIVVTDRTSGNSNLSLTIEEPVGRGLDFGTVESTNDGGTTGRYALEVTASVSASNELVITHDYYGSGNTFEISETADLFWTGDQTVDNGQDVAGTINGESASGKGQVLTGDEDEPNVDGLVIKYTGTDSGVEVGNIKLTLGIAELFNRTLFSITDDVDGYLTAKTESLEDRIDSYDERIEKMETRLTARMQTMINRFIAMELALSEIQNQGDWLTSQLSSLSR</sequence>
<dbReference type="GO" id="GO:0007155">
    <property type="term" value="P:cell adhesion"/>
    <property type="evidence" value="ECO:0007669"/>
    <property type="project" value="InterPro"/>
</dbReference>
<dbReference type="InterPro" id="IPR003481">
    <property type="entry name" value="FliD_N"/>
</dbReference>
<name>B8FJS1_DESAL</name>
<dbReference type="InterPro" id="IPR040026">
    <property type="entry name" value="FliD"/>
</dbReference>
<dbReference type="GO" id="GO:0071973">
    <property type="term" value="P:bacterial-type flagellum-dependent cell motility"/>
    <property type="evidence" value="ECO:0007669"/>
    <property type="project" value="TreeGrafter"/>
</dbReference>
<keyword evidence="4" id="KW-0175">Coiled coil</keyword>
<evidence type="ECO:0000256" key="7">
    <source>
        <dbReference type="ARBA" id="ARBA00033192"/>
    </source>
</evidence>
<feature type="domain" description="Flagellar hook-associated protein 2 N-terminal" evidence="8">
    <location>
        <begin position="12"/>
        <end position="115"/>
    </location>
</feature>
<keyword evidence="5" id="KW-0975">Bacterial flagellum</keyword>
<dbReference type="Pfam" id="PF07196">
    <property type="entry name" value="Flagellin_IN"/>
    <property type="match status" value="1"/>
</dbReference>
<accession>B8FJS1</accession>
<dbReference type="GO" id="GO:0009421">
    <property type="term" value="C:bacterial-type flagellum filament cap"/>
    <property type="evidence" value="ECO:0007669"/>
    <property type="project" value="InterPro"/>
</dbReference>
<dbReference type="KEGG" id="dal:Dalk_0644"/>
<dbReference type="InterPro" id="IPR010810">
    <property type="entry name" value="Flagellin_hook_IN_motif"/>
</dbReference>
<dbReference type="InterPro" id="IPR010809">
    <property type="entry name" value="FliD_C"/>
</dbReference>
<evidence type="ECO:0000256" key="5">
    <source>
        <dbReference type="ARBA" id="ARBA00023143"/>
    </source>
</evidence>
<reference evidence="10 11" key="1">
    <citation type="journal article" date="2012" name="Environ. Microbiol.">
        <title>The genome sequence of Desulfatibacillum alkenivorans AK-01: a blueprint for anaerobic alkane oxidation.</title>
        <authorList>
            <person name="Callaghan A.V."/>
            <person name="Morris B.E."/>
            <person name="Pereira I.A."/>
            <person name="McInerney M.J."/>
            <person name="Austin R.N."/>
            <person name="Groves J.T."/>
            <person name="Kukor J.J."/>
            <person name="Suflita J.M."/>
            <person name="Young L.Y."/>
            <person name="Zylstra G.J."/>
            <person name="Wawrik B."/>
        </authorList>
    </citation>
    <scope>NUCLEOTIDE SEQUENCE [LARGE SCALE GENOMIC DNA]</scope>
    <source>
        <strain evidence="10 11">AK-01</strain>
    </source>
</reference>
<comment type="similarity">
    <text evidence="2">Belongs to the FliD family.</text>
</comment>
<evidence type="ECO:0000259" key="8">
    <source>
        <dbReference type="Pfam" id="PF02465"/>
    </source>
</evidence>
<evidence type="ECO:0000256" key="4">
    <source>
        <dbReference type="ARBA" id="ARBA00023054"/>
    </source>
</evidence>
<evidence type="ECO:0000256" key="1">
    <source>
        <dbReference type="ARBA" id="ARBA00004365"/>
    </source>
</evidence>
<evidence type="ECO:0000256" key="3">
    <source>
        <dbReference type="ARBA" id="ARBA00011255"/>
    </source>
</evidence>
<dbReference type="RefSeq" id="WP_012609788.1">
    <property type="nucleotide sequence ID" value="NC_011768.1"/>
</dbReference>
<keyword evidence="11" id="KW-1185">Reference proteome</keyword>
<evidence type="ECO:0000256" key="6">
    <source>
        <dbReference type="ARBA" id="ARBA00033074"/>
    </source>
</evidence>
<comment type="subcellular location">
    <subcellularLocation>
        <location evidence="1">Bacterial flagellum</location>
    </subcellularLocation>
</comment>
<protein>
    <recommendedName>
        <fullName evidence="7">Filament cap protein</fullName>
    </recommendedName>
    <alternativeName>
        <fullName evidence="6">Flagellar cap protein</fullName>
    </alternativeName>
</protein>
<dbReference type="AlphaFoldDB" id="B8FJS1"/>
<evidence type="ECO:0000256" key="2">
    <source>
        <dbReference type="ARBA" id="ARBA00009764"/>
    </source>
</evidence>
<keyword evidence="10" id="KW-0966">Cell projection</keyword>
<dbReference type="Pfam" id="PF02465">
    <property type="entry name" value="FliD_N"/>
    <property type="match status" value="1"/>
</dbReference>
<dbReference type="GO" id="GO:0009424">
    <property type="term" value="C:bacterial-type flagellum hook"/>
    <property type="evidence" value="ECO:0007669"/>
    <property type="project" value="InterPro"/>
</dbReference>
<dbReference type="PANTHER" id="PTHR30288:SF0">
    <property type="entry name" value="FLAGELLAR HOOK-ASSOCIATED PROTEIN 2"/>
    <property type="match status" value="1"/>
</dbReference>
<dbReference type="EMBL" id="CP001322">
    <property type="protein sequence ID" value="ACL02349.1"/>
    <property type="molecule type" value="Genomic_DNA"/>
</dbReference>
<proteinExistence type="inferred from homology"/>
<dbReference type="eggNOG" id="COG1345">
    <property type="taxonomic scope" value="Bacteria"/>
</dbReference>
<dbReference type="Pfam" id="PF07195">
    <property type="entry name" value="FliD_C"/>
    <property type="match status" value="1"/>
</dbReference>
<evidence type="ECO:0000259" key="9">
    <source>
        <dbReference type="Pfam" id="PF07195"/>
    </source>
</evidence>
<dbReference type="Proteomes" id="UP000000739">
    <property type="component" value="Chromosome"/>
</dbReference>